<reference evidence="4" key="2">
    <citation type="submission" date="2022-01" db="EMBL/GenBank/DDBJ databases">
        <authorList>
            <person name="Yamashiro T."/>
            <person name="Shiraishi A."/>
            <person name="Satake H."/>
            <person name="Nakayama K."/>
        </authorList>
    </citation>
    <scope>NUCLEOTIDE SEQUENCE</scope>
</reference>
<dbReference type="PROSITE" id="PS50158">
    <property type="entry name" value="ZF_CCHC"/>
    <property type="match status" value="1"/>
</dbReference>
<keyword evidence="1" id="KW-0862">Zinc</keyword>
<evidence type="ECO:0000313" key="4">
    <source>
        <dbReference type="EMBL" id="GJT70988.1"/>
    </source>
</evidence>
<name>A0ABQ5G7B7_9ASTR</name>
<protein>
    <submittedName>
        <fullName evidence="4">Ribonuclease H-like domain-containing protein</fullName>
    </submittedName>
</protein>
<evidence type="ECO:0000259" key="3">
    <source>
        <dbReference type="PROSITE" id="PS50158"/>
    </source>
</evidence>
<dbReference type="SMART" id="SM00343">
    <property type="entry name" value="ZnF_C2HC"/>
    <property type="match status" value="1"/>
</dbReference>
<feature type="coiled-coil region" evidence="2">
    <location>
        <begin position="526"/>
        <end position="553"/>
    </location>
</feature>
<dbReference type="InterPro" id="IPR001878">
    <property type="entry name" value="Znf_CCHC"/>
</dbReference>
<dbReference type="SUPFAM" id="SSF57756">
    <property type="entry name" value="Retrovirus zinc finger-like domains"/>
    <property type="match status" value="1"/>
</dbReference>
<evidence type="ECO:0000256" key="1">
    <source>
        <dbReference type="PROSITE-ProRule" id="PRU00047"/>
    </source>
</evidence>
<reference evidence="4" key="1">
    <citation type="journal article" date="2022" name="Int. J. Mol. Sci.">
        <title>Draft Genome of Tanacetum Coccineum: Genomic Comparison of Closely Related Tanacetum-Family Plants.</title>
        <authorList>
            <person name="Yamashiro T."/>
            <person name="Shiraishi A."/>
            <person name="Nakayama K."/>
            <person name="Satake H."/>
        </authorList>
    </citation>
    <scope>NUCLEOTIDE SEQUENCE</scope>
</reference>
<gene>
    <name evidence="4" type="ORF">Tco_1030274</name>
</gene>
<accession>A0ABQ5G7B7</accession>
<dbReference type="Pfam" id="PF00098">
    <property type="entry name" value="zf-CCHC"/>
    <property type="match status" value="1"/>
</dbReference>
<evidence type="ECO:0000256" key="2">
    <source>
        <dbReference type="SAM" id="Coils"/>
    </source>
</evidence>
<keyword evidence="1" id="KW-0479">Metal-binding</keyword>
<comment type="caution">
    <text evidence="4">The sequence shown here is derived from an EMBL/GenBank/DDBJ whole genome shotgun (WGS) entry which is preliminary data.</text>
</comment>
<keyword evidence="1" id="KW-0863">Zinc-finger</keyword>
<feature type="domain" description="CCHC-type" evidence="3">
    <location>
        <begin position="461"/>
        <end position="475"/>
    </location>
</feature>
<keyword evidence="5" id="KW-1185">Reference proteome</keyword>
<sequence>MATWGRDSSVMGHHRGSRGEWVAGGCPSSVSSWAYWTISFVHSRDVIVHRKFELRLFVVITLRRPIGNNGGFSSSLLPLDHVVISSWGCCATTSLWCARRRARIASSTGFYAHCYSSQGQLTQLSGEGLERREEGRGGRGLYIYEARTPTSGPVAIVISISDATLQSSSLPVSDLMYEGQCEMGSRALKDMLEVKLGAECHRDKGVACTKWNKSKDYGHTGADFMRIRDINNFIVRSQSHMGCYLDIRLTDSMQRMAEVDIAMSELTSCEAYEIGVRRERQLAAGPKLTAYSRVCVGCGHRDDGSAIGWIQVSDGLGPQKKLIFLPNVQGNSQMDLHDQGVIDSGCSRHMKGNISYLTDYEEINGGYVAFGGNPKGGKITGKWESSTEPSLLGVELVQESIKKQKVKDDKETEEIKKLMEIIPDEEEVSIDAIPLAVKSPRRKLTINGNETIGFDKSKVECYNCHKRGHFARECRASRNQDNKNKESSRRSMPVEISTSTALVSCDGLGGYNWSDQVFRVHGEITIRELRKKLEIAQKEKDDIQLNVDKFEHASKILNKLMECQDIDNCNERFRYENINAVPTPYIGNFYCLQH</sequence>
<dbReference type="InterPro" id="IPR036875">
    <property type="entry name" value="Znf_CCHC_sf"/>
</dbReference>
<keyword evidence="2" id="KW-0175">Coiled coil</keyword>
<dbReference type="EMBL" id="BQNB010018130">
    <property type="protein sequence ID" value="GJT70988.1"/>
    <property type="molecule type" value="Genomic_DNA"/>
</dbReference>
<organism evidence="4 5">
    <name type="scientific">Tanacetum coccineum</name>
    <dbReference type="NCBI Taxonomy" id="301880"/>
    <lineage>
        <taxon>Eukaryota</taxon>
        <taxon>Viridiplantae</taxon>
        <taxon>Streptophyta</taxon>
        <taxon>Embryophyta</taxon>
        <taxon>Tracheophyta</taxon>
        <taxon>Spermatophyta</taxon>
        <taxon>Magnoliopsida</taxon>
        <taxon>eudicotyledons</taxon>
        <taxon>Gunneridae</taxon>
        <taxon>Pentapetalae</taxon>
        <taxon>asterids</taxon>
        <taxon>campanulids</taxon>
        <taxon>Asterales</taxon>
        <taxon>Asteraceae</taxon>
        <taxon>Asteroideae</taxon>
        <taxon>Anthemideae</taxon>
        <taxon>Anthemidinae</taxon>
        <taxon>Tanacetum</taxon>
    </lineage>
</organism>
<dbReference type="Gene3D" id="4.10.60.10">
    <property type="entry name" value="Zinc finger, CCHC-type"/>
    <property type="match status" value="1"/>
</dbReference>
<evidence type="ECO:0000313" key="5">
    <source>
        <dbReference type="Proteomes" id="UP001151760"/>
    </source>
</evidence>
<proteinExistence type="predicted"/>
<dbReference type="Proteomes" id="UP001151760">
    <property type="component" value="Unassembled WGS sequence"/>
</dbReference>